<dbReference type="GO" id="GO:0042173">
    <property type="term" value="P:regulation of sporulation resulting in formation of a cellular spore"/>
    <property type="evidence" value="ECO:0007669"/>
    <property type="project" value="InterPro"/>
</dbReference>
<evidence type="ECO:0000259" key="1">
    <source>
        <dbReference type="Pfam" id="PF08769"/>
    </source>
</evidence>
<dbReference type="GO" id="GO:0003700">
    <property type="term" value="F:DNA-binding transcription factor activity"/>
    <property type="evidence" value="ECO:0007669"/>
    <property type="project" value="InterPro"/>
</dbReference>
<dbReference type="InterPro" id="IPR014879">
    <property type="entry name" value="Spo0A_C"/>
</dbReference>
<dbReference type="Proteomes" id="UP000886852">
    <property type="component" value="Unassembled WGS sequence"/>
</dbReference>
<dbReference type="GO" id="GO:0003677">
    <property type="term" value="F:DNA binding"/>
    <property type="evidence" value="ECO:0007669"/>
    <property type="project" value="InterPro"/>
</dbReference>
<dbReference type="GO" id="GO:0005509">
    <property type="term" value="F:calcium ion binding"/>
    <property type="evidence" value="ECO:0007669"/>
    <property type="project" value="InterPro"/>
</dbReference>
<feature type="domain" description="Sporulation initiation factor Spo0A C-terminal" evidence="1">
    <location>
        <begin position="27"/>
        <end position="119"/>
    </location>
</feature>
<name>A0A9D1MXQ7_9BACT</name>
<protein>
    <recommendedName>
        <fullName evidence="1">Sporulation initiation factor Spo0A C-terminal domain-containing protein</fullName>
    </recommendedName>
</protein>
<proteinExistence type="predicted"/>
<dbReference type="EMBL" id="DVOC01000049">
    <property type="protein sequence ID" value="HIU90918.1"/>
    <property type="molecule type" value="Genomic_DNA"/>
</dbReference>
<accession>A0A9D1MXQ7</accession>
<dbReference type="InterPro" id="IPR016032">
    <property type="entry name" value="Sig_transdc_resp-reg_C-effctor"/>
</dbReference>
<organism evidence="2 3">
    <name type="scientific">Candidatus Fimimonas merdipullorum</name>
    <dbReference type="NCBI Taxonomy" id="2840822"/>
    <lineage>
        <taxon>Bacteria</taxon>
        <taxon>Pseudomonadati</taxon>
        <taxon>Myxococcota</taxon>
        <taxon>Myxococcia</taxon>
        <taxon>Myxococcales</taxon>
        <taxon>Cystobacterineae</taxon>
        <taxon>Myxococcaceae</taxon>
        <taxon>Myxococcaceae incertae sedis</taxon>
        <taxon>Candidatus Fimimonas</taxon>
    </lineage>
</organism>
<dbReference type="InterPro" id="IPR036388">
    <property type="entry name" value="WH-like_DNA-bd_sf"/>
</dbReference>
<evidence type="ECO:0000313" key="3">
    <source>
        <dbReference type="Proteomes" id="UP000886852"/>
    </source>
</evidence>
<dbReference type="Pfam" id="PF08769">
    <property type="entry name" value="Spo0A_C"/>
    <property type="match status" value="1"/>
</dbReference>
<dbReference type="AlphaFoldDB" id="A0A9D1MXQ7"/>
<evidence type="ECO:0000313" key="2">
    <source>
        <dbReference type="EMBL" id="HIU90918.1"/>
    </source>
</evidence>
<dbReference type="Gene3D" id="1.10.10.10">
    <property type="entry name" value="Winged helix-like DNA-binding domain superfamily/Winged helix DNA-binding domain"/>
    <property type="match status" value="1"/>
</dbReference>
<comment type="caution">
    <text evidence="2">The sequence shown here is derived from an EMBL/GenBank/DDBJ whole genome shotgun (WGS) entry which is preliminary data.</text>
</comment>
<gene>
    <name evidence="2" type="ORF">IAC72_02755</name>
</gene>
<reference evidence="2" key="1">
    <citation type="submission" date="2020-10" db="EMBL/GenBank/DDBJ databases">
        <authorList>
            <person name="Gilroy R."/>
        </authorList>
    </citation>
    <scope>NUCLEOTIDE SEQUENCE</scope>
    <source>
        <strain evidence="2">ChiHjej12B11-7776</strain>
    </source>
</reference>
<dbReference type="SUPFAM" id="SSF46894">
    <property type="entry name" value="C-terminal effector domain of the bipartite response regulators"/>
    <property type="match status" value="1"/>
</dbReference>
<sequence>MRLTDRTIGEIRRAVKTRNIAWCSEYILFAAGFKSDLCGTKYLARALEIKLRQDVSCKQLYSAVAESCFTTPSCVERCIRHAITEMKASGNLQRINDLFGFDVLDERYVSNSHLIAALCTWIRINRDVEE</sequence>
<reference evidence="2" key="2">
    <citation type="journal article" date="2021" name="PeerJ">
        <title>Extensive microbial diversity within the chicken gut microbiome revealed by metagenomics and culture.</title>
        <authorList>
            <person name="Gilroy R."/>
            <person name="Ravi A."/>
            <person name="Getino M."/>
            <person name="Pursley I."/>
            <person name="Horton D.L."/>
            <person name="Alikhan N.F."/>
            <person name="Baker D."/>
            <person name="Gharbi K."/>
            <person name="Hall N."/>
            <person name="Watson M."/>
            <person name="Adriaenssens E.M."/>
            <person name="Foster-Nyarko E."/>
            <person name="Jarju S."/>
            <person name="Secka A."/>
            <person name="Antonio M."/>
            <person name="Oren A."/>
            <person name="Chaudhuri R.R."/>
            <person name="La Ragione R."/>
            <person name="Hildebrand F."/>
            <person name="Pallen M.J."/>
        </authorList>
    </citation>
    <scope>NUCLEOTIDE SEQUENCE</scope>
    <source>
        <strain evidence="2">ChiHjej12B11-7776</strain>
    </source>
</reference>
<dbReference type="GO" id="GO:0005737">
    <property type="term" value="C:cytoplasm"/>
    <property type="evidence" value="ECO:0007669"/>
    <property type="project" value="InterPro"/>
</dbReference>